<feature type="binding site" evidence="11">
    <location>
        <position position="360"/>
    </location>
    <ligand>
        <name>L-glutamine</name>
        <dbReference type="ChEBI" id="CHEBI:58359"/>
    </ligand>
</feature>
<dbReference type="Gene3D" id="3.40.50.880">
    <property type="match status" value="1"/>
</dbReference>
<feature type="binding site" evidence="11">
    <location>
        <begin position="187"/>
        <end position="192"/>
    </location>
    <ligand>
        <name>CTP</name>
        <dbReference type="ChEBI" id="CHEBI:37563"/>
        <note>allosteric inhibitor</note>
    </ligand>
</feature>
<evidence type="ECO:0000256" key="7">
    <source>
        <dbReference type="ARBA" id="ARBA00022842"/>
    </source>
</evidence>
<evidence type="ECO:0000256" key="11">
    <source>
        <dbReference type="HAMAP-Rule" id="MF_01227"/>
    </source>
</evidence>
<evidence type="ECO:0000256" key="8">
    <source>
        <dbReference type="ARBA" id="ARBA00022962"/>
    </source>
</evidence>
<feature type="active site" evidence="11">
    <location>
        <position position="513"/>
    </location>
</feature>
<keyword evidence="6 11" id="KW-0067">ATP-binding</keyword>
<proteinExistence type="inferred from homology"/>
<keyword evidence="9 11" id="KW-0665">Pyrimidine biosynthesis</keyword>
<dbReference type="GO" id="GO:0044210">
    <property type="term" value="P:'de novo' CTP biosynthetic process"/>
    <property type="evidence" value="ECO:0007669"/>
    <property type="project" value="UniProtKB-UniRule"/>
</dbReference>
<feature type="domain" description="Glutamine amidotransferase" evidence="12">
    <location>
        <begin position="303"/>
        <end position="531"/>
    </location>
</feature>
<feature type="binding site" evidence="11">
    <location>
        <position position="241"/>
    </location>
    <ligand>
        <name>ATP</name>
        <dbReference type="ChEBI" id="CHEBI:30616"/>
    </ligand>
</feature>
<dbReference type="RefSeq" id="WP_149486595.1">
    <property type="nucleotide sequence ID" value="NZ_CP036150.1"/>
</dbReference>
<dbReference type="SUPFAM" id="SSF52317">
    <property type="entry name" value="Class I glutamine amidotransferase-like"/>
    <property type="match status" value="1"/>
</dbReference>
<dbReference type="GO" id="GO:0005829">
    <property type="term" value="C:cytosol"/>
    <property type="evidence" value="ECO:0007669"/>
    <property type="project" value="TreeGrafter"/>
</dbReference>
<dbReference type="PANTHER" id="PTHR11550">
    <property type="entry name" value="CTP SYNTHASE"/>
    <property type="match status" value="1"/>
</dbReference>
<evidence type="ECO:0000313" key="15">
    <source>
        <dbReference type="Proteomes" id="UP000324209"/>
    </source>
</evidence>
<comment type="catalytic activity">
    <reaction evidence="11">
        <text>UTP + NH4(+) + ATP = CTP + ADP + phosphate + 2 H(+)</text>
        <dbReference type="Rhea" id="RHEA:16597"/>
        <dbReference type="ChEBI" id="CHEBI:15378"/>
        <dbReference type="ChEBI" id="CHEBI:28938"/>
        <dbReference type="ChEBI" id="CHEBI:30616"/>
        <dbReference type="ChEBI" id="CHEBI:37563"/>
        <dbReference type="ChEBI" id="CHEBI:43474"/>
        <dbReference type="ChEBI" id="CHEBI:46398"/>
        <dbReference type="ChEBI" id="CHEBI:456216"/>
    </reaction>
</comment>
<keyword evidence="4 11" id="KW-0479">Metal-binding</keyword>
<dbReference type="InterPro" id="IPR027417">
    <property type="entry name" value="P-loop_NTPase"/>
</dbReference>
<dbReference type="InterPro" id="IPR017456">
    <property type="entry name" value="CTP_synthase_N"/>
</dbReference>
<organism evidence="14 15">
    <name type="scientific">Oceanispirochaeta crateris</name>
    <dbReference type="NCBI Taxonomy" id="2518645"/>
    <lineage>
        <taxon>Bacteria</taxon>
        <taxon>Pseudomonadati</taxon>
        <taxon>Spirochaetota</taxon>
        <taxon>Spirochaetia</taxon>
        <taxon>Spirochaetales</taxon>
        <taxon>Spirochaetaceae</taxon>
        <taxon>Oceanispirochaeta</taxon>
    </lineage>
</organism>
<dbReference type="GO" id="GO:0004359">
    <property type="term" value="F:glutaminase activity"/>
    <property type="evidence" value="ECO:0007669"/>
    <property type="project" value="RHEA"/>
</dbReference>
<dbReference type="GO" id="GO:0005524">
    <property type="term" value="F:ATP binding"/>
    <property type="evidence" value="ECO:0007669"/>
    <property type="project" value="UniProtKB-KW"/>
</dbReference>
<dbReference type="GO" id="GO:0046872">
    <property type="term" value="F:metal ion binding"/>
    <property type="evidence" value="ECO:0007669"/>
    <property type="project" value="UniProtKB-KW"/>
</dbReference>
<name>A0A5C1QPJ5_9SPIO</name>
<feature type="binding site" evidence="11">
    <location>
        <begin position="388"/>
        <end position="391"/>
    </location>
    <ligand>
        <name>L-glutamine</name>
        <dbReference type="ChEBI" id="CHEBI:58359"/>
    </ligand>
</feature>
<feature type="binding site" evidence="11">
    <location>
        <begin position="14"/>
        <end position="19"/>
    </location>
    <ligand>
        <name>ATP</name>
        <dbReference type="ChEBI" id="CHEBI:30616"/>
    </ligand>
</feature>
<dbReference type="InterPro" id="IPR029062">
    <property type="entry name" value="Class_I_gatase-like"/>
</dbReference>
<dbReference type="GO" id="GO:0003883">
    <property type="term" value="F:CTP synthase activity"/>
    <property type="evidence" value="ECO:0007669"/>
    <property type="project" value="UniProtKB-UniRule"/>
</dbReference>
<dbReference type="InterPro" id="IPR017926">
    <property type="entry name" value="GATASE"/>
</dbReference>
<keyword evidence="15" id="KW-1185">Reference proteome</keyword>
<dbReference type="NCBIfam" id="NF003792">
    <property type="entry name" value="PRK05380.1"/>
    <property type="match status" value="1"/>
</dbReference>
<comment type="activity regulation">
    <text evidence="11">Allosterically activated by GTP, when glutamine is the substrate; GTP has no effect on the reaction when ammonia is the substrate. The allosteric effector GTP functions by stabilizing the protein conformation that binds the tetrahedral intermediate(s) formed during glutamine hydrolysis. Inhibited by the product CTP, via allosteric rather than competitive inhibition.</text>
</comment>
<dbReference type="InterPro" id="IPR033828">
    <property type="entry name" value="GATase1_CTP_Synthase"/>
</dbReference>
<dbReference type="Pfam" id="PF06418">
    <property type="entry name" value="CTP_synth_N"/>
    <property type="match status" value="1"/>
</dbReference>
<sequence length="541" mass="59576">MKKYIFVTGGVCSSLGKGLASASLGTLLENRGFSVCMIKIDPYINVDAGTMSPYQHGEVYVTDDGAETDLDLGNYARFTHSPLSAAHSITTGQIYDAVIRKEREGKFLGKCVQVVPHITDEIKRRILSLGEKPEIEITIVEIGGTVGDIESIPYLEAVRQIIHEKGHGVALSVHLTLVPTVTGGEVKTKPTQHSVKEMREIGIQPDVLLCRCQEELPADLKRKISQFTNIDHDCVLSAHDVDTTIYEIPVVYHHQGMDEVVCRKLGLRSRKSKITNTWGRLADIHKNSKTTVNIAMVGKYIELADAYKSVDEALVHGAFANEVRLKLTKVDSEDIEQKIAAGETLDEFFAPYDGILIPGGFGSRGILGMVQTARFAREKKIPCFGICLGLQIMVIEYSRSILGLKDADSSEFRPEGNNSVISLLEEQVDVTAYGGTMRLGLSESHVNEGTHMFKAYGSTTIHERHRHRYEVSNSYREALSEAGLILSGTTPDGSLVESVEWPDHPWGVGVQFHPEFTSSPIKAGPLFKDFILHSLKNSGKK</sequence>
<protein>
    <recommendedName>
        <fullName evidence="11">CTP synthase</fullName>
        <ecNumber evidence="11">6.3.4.2</ecNumber>
    </recommendedName>
    <alternativeName>
        <fullName evidence="11">Cytidine 5'-triphosphate synthase</fullName>
    </alternativeName>
    <alternativeName>
        <fullName evidence="11">Cytidine triphosphate synthetase</fullName>
        <shortName evidence="11">CTP synthetase</shortName>
        <shortName evidence="11">CTPS</shortName>
    </alternativeName>
    <alternativeName>
        <fullName evidence="11">UTP--ammonia ligase</fullName>
    </alternativeName>
</protein>
<dbReference type="HAMAP" id="MF_01227">
    <property type="entry name" value="PyrG"/>
    <property type="match status" value="1"/>
</dbReference>
<gene>
    <name evidence="11" type="primary">pyrG</name>
    <name evidence="14" type="ORF">EXM22_11150</name>
</gene>
<evidence type="ECO:0000256" key="2">
    <source>
        <dbReference type="ARBA" id="ARBA00007533"/>
    </source>
</evidence>
<dbReference type="OrthoDB" id="9801107at2"/>
<evidence type="ECO:0000256" key="5">
    <source>
        <dbReference type="ARBA" id="ARBA00022741"/>
    </source>
</evidence>
<feature type="binding site" evidence="11">
    <location>
        <position position="141"/>
    </location>
    <ligand>
        <name>Mg(2+)</name>
        <dbReference type="ChEBI" id="CHEBI:18420"/>
    </ligand>
</feature>
<dbReference type="PROSITE" id="PS51273">
    <property type="entry name" value="GATASE_TYPE_1"/>
    <property type="match status" value="1"/>
</dbReference>
<comment type="similarity">
    <text evidence="2 11">Belongs to the CTP synthase family.</text>
</comment>
<accession>A0A5C1QPJ5</accession>
<evidence type="ECO:0000256" key="1">
    <source>
        <dbReference type="ARBA" id="ARBA00005171"/>
    </source>
</evidence>
<dbReference type="CDD" id="cd03113">
    <property type="entry name" value="CTPS_N"/>
    <property type="match status" value="1"/>
</dbReference>
<feature type="active site" description="Nucleophile; for glutamine hydrolysis" evidence="11">
    <location>
        <position position="387"/>
    </location>
</feature>
<dbReference type="EC" id="6.3.4.2" evidence="11"/>
<keyword evidence="8 11" id="KW-0315">Glutamine amidotransferase</keyword>
<keyword evidence="5 11" id="KW-0547">Nucleotide-binding</keyword>
<dbReference type="PANTHER" id="PTHR11550:SF0">
    <property type="entry name" value="CTP SYNTHASE-RELATED"/>
    <property type="match status" value="1"/>
</dbReference>
<dbReference type="KEGG" id="ock:EXM22_11150"/>
<dbReference type="AlphaFoldDB" id="A0A5C1QPJ5"/>
<evidence type="ECO:0000256" key="10">
    <source>
        <dbReference type="ARBA" id="ARBA00047781"/>
    </source>
</evidence>
<feature type="domain" description="CTP synthase N-terminal" evidence="13">
    <location>
        <begin position="3"/>
        <end position="267"/>
    </location>
</feature>
<reference evidence="14 15" key="1">
    <citation type="submission" date="2019-02" db="EMBL/GenBank/DDBJ databases">
        <title>Complete Genome Sequence and Methylome Analysis of free living Spirochaetas.</title>
        <authorList>
            <person name="Fomenkov A."/>
            <person name="Dubinina G."/>
            <person name="Leshcheva N."/>
            <person name="Mikheeva N."/>
            <person name="Grabovich M."/>
            <person name="Vincze T."/>
            <person name="Roberts R.J."/>
        </authorList>
    </citation>
    <scope>NUCLEOTIDE SEQUENCE [LARGE SCALE GENOMIC DNA]</scope>
    <source>
        <strain evidence="14 15">K2</strain>
    </source>
</reference>
<feature type="region of interest" description="Amidoligase domain" evidence="11">
    <location>
        <begin position="1"/>
        <end position="267"/>
    </location>
</feature>
<keyword evidence="3 11" id="KW-0436">Ligase</keyword>
<feature type="binding site" evidence="11">
    <location>
        <position position="223"/>
    </location>
    <ligand>
        <name>CTP</name>
        <dbReference type="ChEBI" id="CHEBI:37563"/>
        <note>allosteric inhibitor</note>
    </ligand>
</feature>
<keyword evidence="7 11" id="KW-0460">Magnesium</keyword>
<dbReference type="FunFam" id="3.40.50.300:FF:000009">
    <property type="entry name" value="CTP synthase"/>
    <property type="match status" value="1"/>
</dbReference>
<comment type="miscellaneous">
    <text evidence="11">CTPSs have evolved a hybrid strategy for distinguishing between UTP and CTP. The overlapping regions of the product feedback inhibitory and substrate sites recognize a common feature in both compounds, the triphosphate moiety. To differentiate isosteric substrate and product pyrimidine rings, an additional pocket far from the expected kinase/ligase catalytic site, specifically recognizes the cytosine and ribose portions of the product inhibitor.</text>
</comment>
<evidence type="ECO:0000256" key="3">
    <source>
        <dbReference type="ARBA" id="ARBA00022598"/>
    </source>
</evidence>
<feature type="binding site" evidence="11">
    <location>
        <begin position="148"/>
        <end position="150"/>
    </location>
    <ligand>
        <name>CTP</name>
        <dbReference type="ChEBI" id="CHEBI:37563"/>
        <note>allosteric inhibitor</note>
    </ligand>
</feature>
<evidence type="ECO:0000256" key="9">
    <source>
        <dbReference type="ARBA" id="ARBA00022975"/>
    </source>
</evidence>
<dbReference type="Proteomes" id="UP000324209">
    <property type="component" value="Chromosome"/>
</dbReference>
<evidence type="ECO:0000259" key="13">
    <source>
        <dbReference type="Pfam" id="PF06418"/>
    </source>
</evidence>
<feature type="active site" evidence="11">
    <location>
        <position position="515"/>
    </location>
</feature>
<comment type="subunit">
    <text evidence="11">Homotetramer.</text>
</comment>
<evidence type="ECO:0000256" key="4">
    <source>
        <dbReference type="ARBA" id="ARBA00022723"/>
    </source>
</evidence>
<dbReference type="CDD" id="cd01746">
    <property type="entry name" value="GATase1_CTP_Synthase"/>
    <property type="match status" value="1"/>
</dbReference>
<comment type="caution">
    <text evidence="11">Lacks conserved residue(s) required for the propagation of feature annotation.</text>
</comment>
<feature type="binding site" evidence="11">
    <location>
        <position position="71"/>
    </location>
    <ligand>
        <name>Mg(2+)</name>
        <dbReference type="ChEBI" id="CHEBI:18420"/>
    </ligand>
</feature>
<dbReference type="SUPFAM" id="SSF52540">
    <property type="entry name" value="P-loop containing nucleoside triphosphate hydrolases"/>
    <property type="match status" value="1"/>
</dbReference>
<dbReference type="GO" id="GO:0019856">
    <property type="term" value="P:pyrimidine nucleobase biosynthetic process"/>
    <property type="evidence" value="ECO:0007669"/>
    <property type="project" value="TreeGrafter"/>
</dbReference>
<dbReference type="GO" id="GO:0042802">
    <property type="term" value="F:identical protein binding"/>
    <property type="evidence" value="ECO:0007669"/>
    <property type="project" value="TreeGrafter"/>
</dbReference>
<dbReference type="UniPathway" id="UPA00159">
    <property type="reaction ID" value="UER00277"/>
</dbReference>
<comment type="pathway">
    <text evidence="1 11">Pyrimidine metabolism; CTP biosynthesis via de novo pathway; CTP from UDP: step 2/2.</text>
</comment>
<feature type="binding site" evidence="11">
    <location>
        <position position="13"/>
    </location>
    <ligand>
        <name>CTP</name>
        <dbReference type="ChEBI" id="CHEBI:37563"/>
        <note>allosteric inhibitor</note>
    </ligand>
</feature>
<dbReference type="InterPro" id="IPR004468">
    <property type="entry name" value="CTP_synthase"/>
</dbReference>
<feature type="binding site" evidence="11">
    <location>
        <begin position="187"/>
        <end position="192"/>
    </location>
    <ligand>
        <name>UTP</name>
        <dbReference type="ChEBI" id="CHEBI:46398"/>
    </ligand>
</feature>
<dbReference type="FunFam" id="3.40.50.880:FF:000002">
    <property type="entry name" value="CTP synthase"/>
    <property type="match status" value="1"/>
</dbReference>
<dbReference type="EMBL" id="CP036150">
    <property type="protein sequence ID" value="QEN08514.1"/>
    <property type="molecule type" value="Genomic_DNA"/>
</dbReference>
<feature type="binding site" evidence="11">
    <location>
        <position position="411"/>
    </location>
    <ligand>
        <name>L-glutamine</name>
        <dbReference type="ChEBI" id="CHEBI:58359"/>
    </ligand>
</feature>
<comment type="catalytic activity">
    <reaction evidence="10 11">
        <text>UTP + L-glutamine + ATP + H2O = CTP + L-glutamate + ADP + phosphate + 2 H(+)</text>
        <dbReference type="Rhea" id="RHEA:26426"/>
        <dbReference type="ChEBI" id="CHEBI:15377"/>
        <dbReference type="ChEBI" id="CHEBI:15378"/>
        <dbReference type="ChEBI" id="CHEBI:29985"/>
        <dbReference type="ChEBI" id="CHEBI:30616"/>
        <dbReference type="ChEBI" id="CHEBI:37563"/>
        <dbReference type="ChEBI" id="CHEBI:43474"/>
        <dbReference type="ChEBI" id="CHEBI:46398"/>
        <dbReference type="ChEBI" id="CHEBI:58359"/>
        <dbReference type="ChEBI" id="CHEBI:456216"/>
        <dbReference type="EC" id="6.3.4.2"/>
    </reaction>
</comment>
<evidence type="ECO:0000256" key="6">
    <source>
        <dbReference type="ARBA" id="ARBA00022840"/>
    </source>
</evidence>
<feature type="binding site" evidence="11">
    <location>
        <position position="223"/>
    </location>
    <ligand>
        <name>UTP</name>
        <dbReference type="ChEBI" id="CHEBI:46398"/>
    </ligand>
</feature>
<feature type="binding site" evidence="11">
    <location>
        <position position="468"/>
    </location>
    <ligand>
        <name>L-glutamine</name>
        <dbReference type="ChEBI" id="CHEBI:58359"/>
    </ligand>
</feature>
<evidence type="ECO:0000259" key="12">
    <source>
        <dbReference type="Pfam" id="PF00117"/>
    </source>
</evidence>
<dbReference type="Pfam" id="PF00117">
    <property type="entry name" value="GATase"/>
    <property type="match status" value="1"/>
</dbReference>
<feature type="binding site" evidence="11">
    <location>
        <position position="54"/>
    </location>
    <ligand>
        <name>L-glutamine</name>
        <dbReference type="ChEBI" id="CHEBI:58359"/>
    </ligand>
</feature>
<dbReference type="NCBIfam" id="TIGR00337">
    <property type="entry name" value="PyrG"/>
    <property type="match status" value="1"/>
</dbReference>
<comment type="catalytic activity">
    <reaction evidence="11">
        <text>L-glutamine + H2O = L-glutamate + NH4(+)</text>
        <dbReference type="Rhea" id="RHEA:15889"/>
        <dbReference type="ChEBI" id="CHEBI:15377"/>
        <dbReference type="ChEBI" id="CHEBI:28938"/>
        <dbReference type="ChEBI" id="CHEBI:29985"/>
        <dbReference type="ChEBI" id="CHEBI:58359"/>
    </reaction>
</comment>
<feature type="binding site" evidence="11">
    <location>
        <position position="13"/>
    </location>
    <ligand>
        <name>UTP</name>
        <dbReference type="ChEBI" id="CHEBI:46398"/>
    </ligand>
</feature>
<dbReference type="GO" id="GO:0097268">
    <property type="term" value="C:cytoophidium"/>
    <property type="evidence" value="ECO:0007669"/>
    <property type="project" value="UniProtKB-ARBA"/>
</dbReference>
<comment type="function">
    <text evidence="11">Catalyzes the ATP-dependent amination of UTP to CTP with either L-glutamine or ammonia as the source of nitrogen. Regulates intracellular CTP levels through interactions with the four ribonucleotide triphosphates.</text>
</comment>
<evidence type="ECO:0000313" key="14">
    <source>
        <dbReference type="EMBL" id="QEN08514.1"/>
    </source>
</evidence>
<feature type="binding site" evidence="11">
    <location>
        <position position="71"/>
    </location>
    <ligand>
        <name>ATP</name>
        <dbReference type="ChEBI" id="CHEBI:30616"/>
    </ligand>
</feature>
<dbReference type="Gene3D" id="3.40.50.300">
    <property type="entry name" value="P-loop containing nucleotide triphosphate hydrolases"/>
    <property type="match status" value="1"/>
</dbReference>